<keyword evidence="5" id="KW-1185">Reference proteome</keyword>
<dbReference type="PANTHER" id="PTHR42943">
    <property type="entry name" value="GLUTATHIONE S-TRANSFERASE KAPPA"/>
    <property type="match status" value="1"/>
</dbReference>
<comment type="catalytic activity">
    <reaction evidence="1">
        <text>2-hydroxychromene-2-carboxylate = (3E)-4-(2-hydroxyphenyl)-2-oxobut-3-enoate</text>
        <dbReference type="Rhea" id="RHEA:27401"/>
        <dbReference type="ChEBI" id="CHEBI:59350"/>
        <dbReference type="ChEBI" id="CHEBI:59353"/>
        <dbReference type="EC" id="5.99.1.4"/>
    </reaction>
</comment>
<evidence type="ECO:0000313" key="5">
    <source>
        <dbReference type="Proteomes" id="UP001356095"/>
    </source>
</evidence>
<protein>
    <recommendedName>
        <fullName evidence="1">2-hydroxychromene-2-carboxylate isomerase</fullName>
        <ecNumber evidence="1">5.99.1.4</ecNumber>
    </recommendedName>
</protein>
<dbReference type="InterPro" id="IPR036249">
    <property type="entry name" value="Thioredoxin-like_sf"/>
</dbReference>
<evidence type="ECO:0000313" key="4">
    <source>
        <dbReference type="EMBL" id="MEE2039318.1"/>
    </source>
</evidence>
<dbReference type="Gene3D" id="3.40.30.10">
    <property type="entry name" value="Glutaredoxin"/>
    <property type="match status" value="1"/>
</dbReference>
<evidence type="ECO:0000259" key="3">
    <source>
        <dbReference type="Pfam" id="PF01323"/>
    </source>
</evidence>
<dbReference type="PIRSF" id="PIRSF006386">
    <property type="entry name" value="HCCAis_GSTk"/>
    <property type="match status" value="1"/>
</dbReference>
<dbReference type="InterPro" id="IPR051924">
    <property type="entry name" value="GST_Kappa/NadH"/>
</dbReference>
<accession>A0ABU7KAR1</accession>
<proteinExistence type="inferred from homology"/>
<comment type="caution">
    <text evidence="4">The sequence shown here is derived from an EMBL/GenBank/DDBJ whole genome shotgun (WGS) entry which is preliminary data.</text>
</comment>
<evidence type="ECO:0000256" key="1">
    <source>
        <dbReference type="PIRNR" id="PIRNR006386"/>
    </source>
</evidence>
<dbReference type="InterPro" id="IPR014440">
    <property type="entry name" value="HCCAis_GSTk"/>
</dbReference>
<reference evidence="4 5" key="1">
    <citation type="submission" date="2023-08" db="EMBL/GenBank/DDBJ databases">
        <authorList>
            <person name="Girao M."/>
            <person name="Carvalho M.F."/>
        </authorList>
    </citation>
    <scope>NUCLEOTIDE SEQUENCE [LARGE SCALE GENOMIC DNA]</scope>
    <source>
        <strain evidence="4 5">CT-R113</strain>
    </source>
</reference>
<dbReference type="Proteomes" id="UP001356095">
    <property type="component" value="Unassembled WGS sequence"/>
</dbReference>
<dbReference type="EMBL" id="JAUZMY010000019">
    <property type="protein sequence ID" value="MEE2039318.1"/>
    <property type="molecule type" value="Genomic_DNA"/>
</dbReference>
<name>A0ABU7KAR1_9ACTN</name>
<gene>
    <name evidence="4" type="ORF">Q8791_19045</name>
</gene>
<dbReference type="PANTHER" id="PTHR42943:SF13">
    <property type="entry name" value="GLUTATHIONE S-TRANSFERASE KAPPA-RELATED"/>
    <property type="match status" value="1"/>
</dbReference>
<sequence>MRKPPRLYFAFRSPFSWMALRRLEELYPEAVDTVEYRPFWEPDADLLSRLRAEGGEFLYTPMSKAKHLYILYDTKRLASSFGYRMSWPVDVDPWWEVPHLAWLYARREGRERAFYRAVTEARWERGENVCDPALVKDLAASVGLDGDTAASAAHDPDLREEGLRSLHDLYQDDVFGVPYFRVGRHRFWGLDRLDAVGDALELERDARAADPPSLARVPVPDLSPPLADLDTDTAGGCG</sequence>
<dbReference type="RefSeq" id="WP_330093096.1">
    <property type="nucleotide sequence ID" value="NZ_JAUZMY010000019.1"/>
</dbReference>
<keyword evidence="1" id="KW-0413">Isomerase</keyword>
<dbReference type="InterPro" id="IPR001853">
    <property type="entry name" value="DSBA-like_thioredoxin_dom"/>
</dbReference>
<dbReference type="Pfam" id="PF01323">
    <property type="entry name" value="DSBA"/>
    <property type="match status" value="1"/>
</dbReference>
<feature type="region of interest" description="Disordered" evidence="2">
    <location>
        <begin position="211"/>
        <end position="238"/>
    </location>
</feature>
<dbReference type="EC" id="5.99.1.4" evidence="1"/>
<evidence type="ECO:0000256" key="2">
    <source>
        <dbReference type="SAM" id="MobiDB-lite"/>
    </source>
</evidence>
<dbReference type="SUPFAM" id="SSF52833">
    <property type="entry name" value="Thioredoxin-like"/>
    <property type="match status" value="1"/>
</dbReference>
<comment type="similarity">
    <text evidence="1">Belongs to the GST superfamily. NadH family.</text>
</comment>
<organism evidence="4 5">
    <name type="scientific">Nocardiopsis codii</name>
    <dbReference type="NCBI Taxonomy" id="3065942"/>
    <lineage>
        <taxon>Bacteria</taxon>
        <taxon>Bacillati</taxon>
        <taxon>Actinomycetota</taxon>
        <taxon>Actinomycetes</taxon>
        <taxon>Streptosporangiales</taxon>
        <taxon>Nocardiopsidaceae</taxon>
        <taxon>Nocardiopsis</taxon>
    </lineage>
</organism>
<feature type="domain" description="DSBA-like thioredoxin" evidence="3">
    <location>
        <begin position="7"/>
        <end position="200"/>
    </location>
</feature>